<dbReference type="RefSeq" id="WP_182124450.1">
    <property type="nucleotide sequence ID" value="NZ_JACGLS010000002.1"/>
</dbReference>
<dbReference type="AlphaFoldDB" id="A0A839ANI0"/>
<name>A0A839ANI0_9FLAO</name>
<dbReference type="Proteomes" id="UP000563906">
    <property type="component" value="Unassembled WGS sequence"/>
</dbReference>
<reference evidence="1 2" key="1">
    <citation type="submission" date="2020-07" db="EMBL/GenBank/DDBJ databases">
        <title>Bacterium isolated from marine sediment.</title>
        <authorList>
            <person name="Shang D."/>
            <person name="Du Z.-J."/>
        </authorList>
    </citation>
    <scope>NUCLEOTIDE SEQUENCE [LARGE SCALE GENOMIC DNA]</scope>
    <source>
        <strain evidence="1 2">S7007</strain>
    </source>
</reference>
<dbReference type="EMBL" id="JACGLS010000002">
    <property type="protein sequence ID" value="MBA6155938.1"/>
    <property type="molecule type" value="Genomic_DNA"/>
</dbReference>
<keyword evidence="2" id="KW-1185">Reference proteome</keyword>
<proteinExistence type="predicted"/>
<comment type="caution">
    <text evidence="1">The sequence shown here is derived from an EMBL/GenBank/DDBJ whole genome shotgun (WGS) entry which is preliminary data.</text>
</comment>
<protein>
    <submittedName>
        <fullName evidence="1">Uncharacterized protein</fullName>
    </submittedName>
</protein>
<accession>A0A839ANI0</accession>
<organism evidence="1 2">
    <name type="scientific">Tenacibaculum pelagium</name>
    <dbReference type="NCBI Taxonomy" id="2759527"/>
    <lineage>
        <taxon>Bacteria</taxon>
        <taxon>Pseudomonadati</taxon>
        <taxon>Bacteroidota</taxon>
        <taxon>Flavobacteriia</taxon>
        <taxon>Flavobacteriales</taxon>
        <taxon>Flavobacteriaceae</taxon>
        <taxon>Tenacibaculum</taxon>
    </lineage>
</organism>
<sequence>MKSILIFVFAVFNTLNLIAQVEVCESKENHIVDVNSIDKCVITRDNISKKEVRTLSENLVLRKRFNNEKKLTNKNKISKELIDKLILKEKINLTESKEVELSN</sequence>
<evidence type="ECO:0000313" key="1">
    <source>
        <dbReference type="EMBL" id="MBA6155938.1"/>
    </source>
</evidence>
<gene>
    <name evidence="1" type="ORF">H3Z83_05310</name>
</gene>
<evidence type="ECO:0000313" key="2">
    <source>
        <dbReference type="Proteomes" id="UP000563906"/>
    </source>
</evidence>